<dbReference type="PANTHER" id="PTHR46060">
    <property type="entry name" value="MARINER MOS1 TRANSPOSASE-LIKE PROTEIN"/>
    <property type="match status" value="1"/>
</dbReference>
<keyword evidence="3" id="KW-1185">Reference proteome</keyword>
<dbReference type="PANTHER" id="PTHR46060:SF1">
    <property type="entry name" value="MARINER MOS1 TRANSPOSASE-LIKE PROTEIN"/>
    <property type="match status" value="1"/>
</dbReference>
<evidence type="ECO:0000313" key="3">
    <source>
        <dbReference type="Proteomes" id="UP001329430"/>
    </source>
</evidence>
<dbReference type="InterPro" id="IPR041426">
    <property type="entry name" value="Mos1_HTH"/>
</dbReference>
<dbReference type="AlphaFoldDB" id="A0AAN7VEE4"/>
<gene>
    <name evidence="2" type="ORF">RI129_004676</name>
</gene>
<comment type="caution">
    <text evidence="2">The sequence shown here is derived from an EMBL/GenBank/DDBJ whole genome shotgun (WGS) entry which is preliminary data.</text>
</comment>
<reference evidence="2 3" key="1">
    <citation type="journal article" date="2024" name="Insects">
        <title>An Improved Chromosome-Level Genome Assembly of the Firefly Pyrocoelia pectoralis.</title>
        <authorList>
            <person name="Fu X."/>
            <person name="Meyer-Rochow V.B."/>
            <person name="Ballantyne L."/>
            <person name="Zhu X."/>
        </authorList>
    </citation>
    <scope>NUCLEOTIDE SEQUENCE [LARGE SCALE GENOMIC DNA]</scope>
    <source>
        <strain evidence="2">XCY_ONT2</strain>
    </source>
</reference>
<dbReference type="EMBL" id="JAVRBK010000003">
    <property type="protein sequence ID" value="KAK5646212.1"/>
    <property type="molecule type" value="Genomic_DNA"/>
</dbReference>
<name>A0AAN7VEE4_9COLE</name>
<evidence type="ECO:0000259" key="1">
    <source>
        <dbReference type="Pfam" id="PF17906"/>
    </source>
</evidence>
<dbReference type="Pfam" id="PF17906">
    <property type="entry name" value="HTH_48"/>
    <property type="match status" value="1"/>
</dbReference>
<protein>
    <recommendedName>
        <fullName evidence="1">Mos1 transposase HTH domain-containing protein</fullName>
    </recommendedName>
</protein>
<dbReference type="InterPro" id="IPR052709">
    <property type="entry name" value="Transposase-MT_Hybrid"/>
</dbReference>
<accession>A0AAN7VEE4</accession>
<sequence length="83" mass="9781">MEKQQYRPVIRFLFLDGKTREKIKAKLDAVYGDLSPSMTTLRYWFNKFKRGRTSVFDEERPGRPPDVASDEIVEKVRVMILAD</sequence>
<organism evidence="2 3">
    <name type="scientific">Pyrocoelia pectoralis</name>
    <dbReference type="NCBI Taxonomy" id="417401"/>
    <lineage>
        <taxon>Eukaryota</taxon>
        <taxon>Metazoa</taxon>
        <taxon>Ecdysozoa</taxon>
        <taxon>Arthropoda</taxon>
        <taxon>Hexapoda</taxon>
        <taxon>Insecta</taxon>
        <taxon>Pterygota</taxon>
        <taxon>Neoptera</taxon>
        <taxon>Endopterygota</taxon>
        <taxon>Coleoptera</taxon>
        <taxon>Polyphaga</taxon>
        <taxon>Elateriformia</taxon>
        <taxon>Elateroidea</taxon>
        <taxon>Lampyridae</taxon>
        <taxon>Lampyrinae</taxon>
        <taxon>Pyrocoelia</taxon>
    </lineage>
</organism>
<dbReference type="Gene3D" id="1.10.10.1450">
    <property type="match status" value="1"/>
</dbReference>
<proteinExistence type="predicted"/>
<dbReference type="Proteomes" id="UP001329430">
    <property type="component" value="Chromosome 3"/>
</dbReference>
<feature type="domain" description="Mos1 transposase HTH" evidence="1">
    <location>
        <begin position="3"/>
        <end position="51"/>
    </location>
</feature>
<evidence type="ECO:0000313" key="2">
    <source>
        <dbReference type="EMBL" id="KAK5646212.1"/>
    </source>
</evidence>